<sequence>MATQERFTTDDHLCNHMRIFIPLTPQLVHSNLLGVLHLSDCIRNCGPVWVYWQFTMEKMCGNILSWLSGKRNKYAYSVACSCSGQ</sequence>
<dbReference type="Proteomes" id="UP000094385">
    <property type="component" value="Unassembled WGS sequence"/>
</dbReference>
<protein>
    <submittedName>
        <fullName evidence="1">Uncharacterized protein</fullName>
    </submittedName>
</protein>
<gene>
    <name evidence="1" type="ORF">LIPSTDRAFT_71140</name>
</gene>
<proteinExistence type="predicted"/>
<accession>A0A1E3Q587</accession>
<reference evidence="1 2" key="1">
    <citation type="journal article" date="2016" name="Proc. Natl. Acad. Sci. U.S.A.">
        <title>Comparative genomics of biotechnologically important yeasts.</title>
        <authorList>
            <person name="Riley R."/>
            <person name="Haridas S."/>
            <person name="Wolfe K.H."/>
            <person name="Lopes M.R."/>
            <person name="Hittinger C.T."/>
            <person name="Goeker M."/>
            <person name="Salamov A.A."/>
            <person name="Wisecaver J.H."/>
            <person name="Long T.M."/>
            <person name="Calvey C.H."/>
            <person name="Aerts A.L."/>
            <person name="Barry K.W."/>
            <person name="Choi C."/>
            <person name="Clum A."/>
            <person name="Coughlan A.Y."/>
            <person name="Deshpande S."/>
            <person name="Douglass A.P."/>
            <person name="Hanson S.J."/>
            <person name="Klenk H.-P."/>
            <person name="LaButti K.M."/>
            <person name="Lapidus A."/>
            <person name="Lindquist E.A."/>
            <person name="Lipzen A.M."/>
            <person name="Meier-Kolthoff J.P."/>
            <person name="Ohm R.A."/>
            <person name="Otillar R.P."/>
            <person name="Pangilinan J.L."/>
            <person name="Peng Y."/>
            <person name="Rokas A."/>
            <person name="Rosa C.A."/>
            <person name="Scheuner C."/>
            <person name="Sibirny A.A."/>
            <person name="Slot J.C."/>
            <person name="Stielow J.B."/>
            <person name="Sun H."/>
            <person name="Kurtzman C.P."/>
            <person name="Blackwell M."/>
            <person name="Grigoriev I.V."/>
            <person name="Jeffries T.W."/>
        </authorList>
    </citation>
    <scope>NUCLEOTIDE SEQUENCE [LARGE SCALE GENOMIC DNA]</scope>
    <source>
        <strain evidence="1 2">NRRL Y-11557</strain>
    </source>
</reference>
<evidence type="ECO:0000313" key="2">
    <source>
        <dbReference type="Proteomes" id="UP000094385"/>
    </source>
</evidence>
<dbReference type="OrthoDB" id="2404451at2759"/>
<keyword evidence="2" id="KW-1185">Reference proteome</keyword>
<dbReference type="EMBL" id="KV454294">
    <property type="protein sequence ID" value="ODQ72869.1"/>
    <property type="molecule type" value="Genomic_DNA"/>
</dbReference>
<name>A0A1E3Q587_LIPST</name>
<dbReference type="AlphaFoldDB" id="A0A1E3Q587"/>
<organism evidence="1 2">
    <name type="scientific">Lipomyces starkeyi NRRL Y-11557</name>
    <dbReference type="NCBI Taxonomy" id="675824"/>
    <lineage>
        <taxon>Eukaryota</taxon>
        <taxon>Fungi</taxon>
        <taxon>Dikarya</taxon>
        <taxon>Ascomycota</taxon>
        <taxon>Saccharomycotina</taxon>
        <taxon>Lipomycetes</taxon>
        <taxon>Lipomycetales</taxon>
        <taxon>Lipomycetaceae</taxon>
        <taxon>Lipomyces</taxon>
    </lineage>
</organism>
<evidence type="ECO:0000313" key="1">
    <source>
        <dbReference type="EMBL" id="ODQ72869.1"/>
    </source>
</evidence>